<evidence type="ECO:0000259" key="2">
    <source>
        <dbReference type="PROSITE" id="PS51390"/>
    </source>
</evidence>
<reference evidence="4" key="1">
    <citation type="submission" date="2016-11" db="UniProtKB">
        <authorList>
            <consortium name="WormBaseParasite"/>
        </authorList>
    </citation>
    <scope>IDENTIFICATION</scope>
</reference>
<dbReference type="SUPFAM" id="SSF57256">
    <property type="entry name" value="Elafin-like"/>
    <property type="match status" value="1"/>
</dbReference>
<keyword evidence="3" id="KW-1185">Reference proteome</keyword>
<protein>
    <submittedName>
        <fullName evidence="4">WAP domain-containing protein</fullName>
    </submittedName>
</protein>
<proteinExistence type="predicted"/>
<name>A0A1I8I0B0_9PLAT</name>
<accession>A0A1I8I0B0</accession>
<dbReference type="InterPro" id="IPR036645">
    <property type="entry name" value="Elafin-like_sf"/>
</dbReference>
<dbReference type="Pfam" id="PF00095">
    <property type="entry name" value="WAP"/>
    <property type="match status" value="1"/>
</dbReference>
<evidence type="ECO:0000313" key="3">
    <source>
        <dbReference type="Proteomes" id="UP000095280"/>
    </source>
</evidence>
<dbReference type="AlphaFoldDB" id="A0A1I8I0B0"/>
<organism evidence="3 4">
    <name type="scientific">Macrostomum lignano</name>
    <dbReference type="NCBI Taxonomy" id="282301"/>
    <lineage>
        <taxon>Eukaryota</taxon>
        <taxon>Metazoa</taxon>
        <taxon>Spiralia</taxon>
        <taxon>Lophotrochozoa</taxon>
        <taxon>Platyhelminthes</taxon>
        <taxon>Rhabditophora</taxon>
        <taxon>Macrostomorpha</taxon>
        <taxon>Macrostomida</taxon>
        <taxon>Macrostomidae</taxon>
        <taxon>Macrostomum</taxon>
    </lineage>
</organism>
<feature type="compositionally biased region" description="Basic and acidic residues" evidence="1">
    <location>
        <begin position="151"/>
        <end position="175"/>
    </location>
</feature>
<dbReference type="Proteomes" id="UP000095280">
    <property type="component" value="Unplaced"/>
</dbReference>
<dbReference type="PROSITE" id="PS51390">
    <property type="entry name" value="WAP"/>
    <property type="match status" value="1"/>
</dbReference>
<dbReference type="GO" id="GO:0005576">
    <property type="term" value="C:extracellular region"/>
    <property type="evidence" value="ECO:0007669"/>
    <property type="project" value="InterPro"/>
</dbReference>
<evidence type="ECO:0000256" key="1">
    <source>
        <dbReference type="SAM" id="MobiDB-lite"/>
    </source>
</evidence>
<dbReference type="Gene3D" id="4.10.75.10">
    <property type="entry name" value="Elafin-like"/>
    <property type="match status" value="1"/>
</dbReference>
<feature type="region of interest" description="Disordered" evidence="1">
    <location>
        <begin position="260"/>
        <end position="289"/>
    </location>
</feature>
<evidence type="ECO:0000313" key="4">
    <source>
        <dbReference type="WBParaSite" id="maker-uti_cns_0009054-snap-gene-0.2-mRNA-1"/>
    </source>
</evidence>
<sequence>MTLQELMRNHPKLLQITPKTLQQYNRKTAPAELPKTLQLIGRNCSRSPKNTASSSVLQQIPQKHCSSSELQQISQKHCSSSEKLQQKEMRAAEDARLSLTLLLLPPLLLNIWTASAAAAAAAPRSAVVSELLGPADSRQQRPPAAPGGSTDRLRQPDPFDEFAEPRRLDWPASDRRQRRRRQLAAERIRRRLLWRMSRHPRLRAALAPHARDKRLDRPDPYRELASEAYHRFVRAILAMRNRMVAMHGFDETSAIREFFEDVPSGDGGGNSTTSPAPTSGPEMTPSPPVRVCPPRWRLGDHRCKANATFCYKDSECPADSRCCFDGCKLRCLEPELLVKHVCRDYANSTAYPGDLYMHRREQICTCDELGRPAGCKDKKPCIDVISSSLFKLPFINNKTVKLKKRERTTRQKIYDALQKAFKHVKKVY</sequence>
<feature type="region of interest" description="Disordered" evidence="1">
    <location>
        <begin position="133"/>
        <end position="181"/>
    </location>
</feature>
<dbReference type="WBParaSite" id="maker-uti_cns_0009054-snap-gene-0.2-mRNA-1">
    <property type="protein sequence ID" value="maker-uti_cns_0009054-snap-gene-0.2-mRNA-1"/>
    <property type="gene ID" value="maker-uti_cns_0009054-snap-gene-0.2"/>
</dbReference>
<dbReference type="GO" id="GO:0030414">
    <property type="term" value="F:peptidase inhibitor activity"/>
    <property type="evidence" value="ECO:0007669"/>
    <property type="project" value="InterPro"/>
</dbReference>
<feature type="domain" description="WAP" evidence="2">
    <location>
        <begin position="283"/>
        <end position="335"/>
    </location>
</feature>
<dbReference type="InterPro" id="IPR008197">
    <property type="entry name" value="WAP_dom"/>
</dbReference>